<dbReference type="GO" id="GO:0008745">
    <property type="term" value="F:N-acetylmuramoyl-L-alanine amidase activity"/>
    <property type="evidence" value="ECO:0007669"/>
    <property type="project" value="InterPro"/>
</dbReference>
<reference evidence="3 4" key="1">
    <citation type="journal article" date="2019" name="Nat. Med.">
        <title>A library of human gut bacterial isolates paired with longitudinal multiomics data enables mechanistic microbiome research.</title>
        <authorList>
            <person name="Poyet M."/>
            <person name="Groussin M."/>
            <person name="Gibbons S.M."/>
            <person name="Avila-Pacheco J."/>
            <person name="Jiang X."/>
            <person name="Kearney S.M."/>
            <person name="Perrotta A.R."/>
            <person name="Berdy B."/>
            <person name="Zhao S."/>
            <person name="Lieberman T.D."/>
            <person name="Swanson P.K."/>
            <person name="Smith M."/>
            <person name="Roesemann S."/>
            <person name="Alexander J.E."/>
            <person name="Rich S.A."/>
            <person name="Livny J."/>
            <person name="Vlamakis H."/>
            <person name="Clish C."/>
            <person name="Bullock K."/>
            <person name="Deik A."/>
            <person name="Scott J."/>
            <person name="Pierce K.A."/>
            <person name="Xavier R.J."/>
            <person name="Alm E.J."/>
        </authorList>
    </citation>
    <scope>NUCLEOTIDE SEQUENCE [LARGE SCALE GENOMIC DNA]</scope>
    <source>
        <strain evidence="3 4">BIOML-A2</strain>
    </source>
</reference>
<dbReference type="InterPro" id="IPR002502">
    <property type="entry name" value="Amidase_domain"/>
</dbReference>
<dbReference type="Pfam" id="PF01510">
    <property type="entry name" value="Amidase_2"/>
    <property type="match status" value="1"/>
</dbReference>
<gene>
    <name evidence="3" type="ORF">F2Y13_07845</name>
</gene>
<sequence>MRKIKYIVLHCSATKEGVPFGIEDIDRWHRQRGFRKVGYHYVILLDGTIRKGRDIAQVGAHVQGSNANSIGICYIGGLDADGKPKDTRTEEQKASLFFLLQQLREQFPDAMICGHRDFSPDLNGDGIIEPWEWMKACPCFDAIDEYQSL</sequence>
<evidence type="ECO:0000256" key="1">
    <source>
        <dbReference type="ARBA" id="ARBA00007553"/>
    </source>
</evidence>
<dbReference type="InterPro" id="IPR036505">
    <property type="entry name" value="Amidase/PGRP_sf"/>
</dbReference>
<dbReference type="InterPro" id="IPR015510">
    <property type="entry name" value="PGRP"/>
</dbReference>
<organism evidence="3 4">
    <name type="scientific">Alistipes shahii</name>
    <dbReference type="NCBI Taxonomy" id="328814"/>
    <lineage>
        <taxon>Bacteria</taxon>
        <taxon>Pseudomonadati</taxon>
        <taxon>Bacteroidota</taxon>
        <taxon>Bacteroidia</taxon>
        <taxon>Bacteroidales</taxon>
        <taxon>Rikenellaceae</taxon>
        <taxon>Alistipes</taxon>
    </lineage>
</organism>
<dbReference type="PANTHER" id="PTHR11022:SF41">
    <property type="entry name" value="PEPTIDOGLYCAN-RECOGNITION PROTEIN LC-RELATED"/>
    <property type="match status" value="1"/>
</dbReference>
<dbReference type="Gene3D" id="3.40.80.10">
    <property type="entry name" value="Peptidoglycan recognition protein-like"/>
    <property type="match status" value="1"/>
</dbReference>
<comment type="similarity">
    <text evidence="1">Belongs to the N-acetylmuramoyl-L-alanine amidase 2 family.</text>
</comment>
<dbReference type="InterPro" id="IPR006619">
    <property type="entry name" value="PGRP_domain_met/bac"/>
</dbReference>
<protein>
    <submittedName>
        <fullName evidence="3">N-acetylmuramoyl-L-alanine amidase</fullName>
    </submittedName>
</protein>
<dbReference type="EMBL" id="VVXK01000009">
    <property type="protein sequence ID" value="KAA2370233.1"/>
    <property type="molecule type" value="Genomic_DNA"/>
</dbReference>
<feature type="domain" description="Peptidoglycan recognition protein family" evidence="2">
    <location>
        <begin position="1"/>
        <end position="119"/>
    </location>
</feature>
<dbReference type="Proteomes" id="UP000323567">
    <property type="component" value="Unassembled WGS sequence"/>
</dbReference>
<dbReference type="PANTHER" id="PTHR11022">
    <property type="entry name" value="PEPTIDOGLYCAN RECOGNITION PROTEIN"/>
    <property type="match status" value="1"/>
</dbReference>
<dbReference type="PROSITE" id="PS00018">
    <property type="entry name" value="EF_HAND_1"/>
    <property type="match status" value="1"/>
</dbReference>
<dbReference type="GO" id="GO:0009253">
    <property type="term" value="P:peptidoglycan catabolic process"/>
    <property type="evidence" value="ECO:0007669"/>
    <property type="project" value="InterPro"/>
</dbReference>
<dbReference type="FunFam" id="3.40.80.10:FF:000008">
    <property type="entry name" value="N-acetylmuramoyl-L-alanine amidase"/>
    <property type="match status" value="1"/>
</dbReference>
<dbReference type="GO" id="GO:0008270">
    <property type="term" value="F:zinc ion binding"/>
    <property type="evidence" value="ECO:0007669"/>
    <property type="project" value="InterPro"/>
</dbReference>
<dbReference type="InterPro" id="IPR018247">
    <property type="entry name" value="EF_Hand_1_Ca_BS"/>
</dbReference>
<evidence type="ECO:0000313" key="3">
    <source>
        <dbReference type="EMBL" id="KAA2370233.1"/>
    </source>
</evidence>
<evidence type="ECO:0000259" key="2">
    <source>
        <dbReference type="SMART" id="SM00701"/>
    </source>
</evidence>
<dbReference type="AlphaFoldDB" id="A0A5B3G989"/>
<evidence type="ECO:0000313" key="4">
    <source>
        <dbReference type="Proteomes" id="UP000323567"/>
    </source>
</evidence>
<dbReference type="SMART" id="SM00701">
    <property type="entry name" value="PGRP"/>
    <property type="match status" value="1"/>
</dbReference>
<dbReference type="RefSeq" id="WP_118406699.1">
    <property type="nucleotide sequence ID" value="NZ_CATVWL010000033.1"/>
</dbReference>
<proteinExistence type="inferred from homology"/>
<dbReference type="SUPFAM" id="SSF55846">
    <property type="entry name" value="N-acetylmuramoyl-L-alanine amidase-like"/>
    <property type="match status" value="1"/>
</dbReference>
<name>A0A5B3G989_9BACT</name>
<accession>A0A5B3G989</accession>
<dbReference type="CDD" id="cd06583">
    <property type="entry name" value="PGRP"/>
    <property type="match status" value="1"/>
</dbReference>
<comment type="caution">
    <text evidence="3">The sequence shown here is derived from an EMBL/GenBank/DDBJ whole genome shotgun (WGS) entry which is preliminary data.</text>
</comment>